<accession>I0BQQ8</accession>
<protein>
    <submittedName>
        <fullName evidence="1">Uncharacterized protein</fullName>
    </submittedName>
</protein>
<dbReference type="KEGG" id="pmw:B2K_29085"/>
<name>I0BQQ8_9BACL</name>
<gene>
    <name evidence="1" type="ORF">B2K_29085</name>
</gene>
<evidence type="ECO:0000313" key="1">
    <source>
        <dbReference type="EMBL" id="AFH64705.1"/>
    </source>
</evidence>
<organism evidence="1 2">
    <name type="scientific">Paenibacillus mucilaginosus K02</name>
    <dbReference type="NCBI Taxonomy" id="997761"/>
    <lineage>
        <taxon>Bacteria</taxon>
        <taxon>Bacillati</taxon>
        <taxon>Bacillota</taxon>
        <taxon>Bacilli</taxon>
        <taxon>Bacillales</taxon>
        <taxon>Paenibacillaceae</taxon>
        <taxon>Paenibacillus</taxon>
    </lineage>
</organism>
<evidence type="ECO:0000313" key="2">
    <source>
        <dbReference type="Proteomes" id="UP000007392"/>
    </source>
</evidence>
<sequence length="66" mass="7348">MVVNNPPDHLLSPDGNRTKGAWFIVFGRSGSYDKLWKICADAKKKLILQGKKPCGDQLFSKTRIAS</sequence>
<dbReference type="HOGENOM" id="CLU_2827067_0_0_9"/>
<dbReference type="AlphaFoldDB" id="I0BQQ8"/>
<proteinExistence type="predicted"/>
<dbReference type="EMBL" id="CP003422">
    <property type="protein sequence ID" value="AFH64705.1"/>
    <property type="molecule type" value="Genomic_DNA"/>
</dbReference>
<reference evidence="1 2" key="1">
    <citation type="submission" date="2013-06" db="EMBL/GenBank/DDBJ databases">
        <title>Complete genome sequence of Paenibacillus mucilaginosus K02.</title>
        <authorList>
            <person name="Xiao B."/>
            <person name="Sun L."/>
            <person name="Xiao L."/>
            <person name="Lian B."/>
        </authorList>
    </citation>
    <scope>NUCLEOTIDE SEQUENCE [LARGE SCALE GENOMIC DNA]</scope>
    <source>
        <strain evidence="1 2">K02</strain>
    </source>
</reference>
<dbReference type="Proteomes" id="UP000007392">
    <property type="component" value="Chromosome"/>
</dbReference>